<dbReference type="SUPFAM" id="SSF50104">
    <property type="entry name" value="Translation proteins SH3-like domain"/>
    <property type="match status" value="1"/>
</dbReference>
<organism evidence="8 9">
    <name type="scientific">Berkelbacteria bacterium GW2011_GWA1_36_9</name>
    <dbReference type="NCBI Taxonomy" id="1618331"/>
    <lineage>
        <taxon>Bacteria</taxon>
        <taxon>Candidatus Berkelbacteria</taxon>
    </lineage>
</organism>
<proteinExistence type="inferred from homology"/>
<dbReference type="PANTHER" id="PTHR13691">
    <property type="entry name" value="RIBOSOMAL PROTEIN L2"/>
    <property type="match status" value="1"/>
</dbReference>
<evidence type="ECO:0000259" key="7">
    <source>
        <dbReference type="SMART" id="SM01383"/>
    </source>
</evidence>
<dbReference type="Proteomes" id="UP000034508">
    <property type="component" value="Unassembled WGS sequence"/>
</dbReference>
<dbReference type="InterPro" id="IPR012340">
    <property type="entry name" value="NA-bd_OB-fold"/>
</dbReference>
<evidence type="ECO:0000259" key="6">
    <source>
        <dbReference type="SMART" id="SM01382"/>
    </source>
</evidence>
<feature type="region of interest" description="Disordered" evidence="5">
    <location>
        <begin position="220"/>
        <end position="239"/>
    </location>
</feature>
<dbReference type="InterPro" id="IPR014726">
    <property type="entry name" value="Ribosomal_uL2_dom3"/>
</dbReference>
<dbReference type="EMBL" id="LBSM01000007">
    <property type="protein sequence ID" value="KKQ18197.1"/>
    <property type="molecule type" value="Genomic_DNA"/>
</dbReference>
<keyword evidence="2 8" id="KW-0689">Ribosomal protein</keyword>
<dbReference type="InterPro" id="IPR022666">
    <property type="entry name" value="Ribosomal_uL2_RNA-bd_dom"/>
</dbReference>
<dbReference type="NCBIfam" id="TIGR01171">
    <property type="entry name" value="rplB_bact"/>
    <property type="match status" value="1"/>
</dbReference>
<name>A0A0G0FKE8_9BACT</name>
<dbReference type="InterPro" id="IPR014722">
    <property type="entry name" value="Rib_uL2_dom2"/>
</dbReference>
<dbReference type="Gene3D" id="4.10.950.10">
    <property type="entry name" value="Ribosomal protein L2, domain 3"/>
    <property type="match status" value="1"/>
</dbReference>
<comment type="similarity">
    <text evidence="1">Belongs to the universal ribosomal protein uL2 family.</text>
</comment>
<reference evidence="8 9" key="1">
    <citation type="journal article" date="2015" name="Nature">
        <title>rRNA introns, odd ribosomes, and small enigmatic genomes across a large radiation of phyla.</title>
        <authorList>
            <person name="Brown C.T."/>
            <person name="Hug L.A."/>
            <person name="Thomas B.C."/>
            <person name="Sharon I."/>
            <person name="Castelle C.J."/>
            <person name="Singh A."/>
            <person name="Wilkins M.J."/>
            <person name="Williams K.H."/>
            <person name="Banfield J.F."/>
        </authorList>
    </citation>
    <scope>NUCLEOTIDE SEQUENCE [LARGE SCALE GENOMIC DNA]</scope>
</reference>
<dbReference type="Gene3D" id="2.40.50.140">
    <property type="entry name" value="Nucleic acid-binding proteins"/>
    <property type="match status" value="1"/>
</dbReference>
<feature type="domain" description="Large ribosomal subunit protein uL2 C-terminal" evidence="6">
    <location>
        <begin position="122"/>
        <end position="251"/>
    </location>
</feature>
<dbReference type="InterPro" id="IPR002171">
    <property type="entry name" value="Ribosomal_uL2"/>
</dbReference>
<dbReference type="PANTHER" id="PTHR13691:SF5">
    <property type="entry name" value="LARGE RIBOSOMAL SUBUNIT PROTEIN UL2M"/>
    <property type="match status" value="1"/>
</dbReference>
<feature type="domain" description="Large ribosomal subunit protein uL2 RNA-binding" evidence="7">
    <location>
        <begin position="41"/>
        <end position="117"/>
    </location>
</feature>
<protein>
    <recommendedName>
        <fullName evidence="4">50S ribosomal protein L2</fullName>
    </recommendedName>
</protein>
<accession>A0A0G0FKE8</accession>
<dbReference type="InterPro" id="IPR005880">
    <property type="entry name" value="Ribosomal_uL2_bac/org-type"/>
</dbReference>
<sequence length="252" mass="27502">MIKFYKPTTSGRRKMTVTDYSVLTTEKTVKKLTRPLKKKSGRDQTGQISVRHQGGGAKRKYRVLISIDKKLNMPAKVETLEYDPNRSAFINLVTFEDKTKAYILAPEGLKVGDIITSGEVDIQKGNRLQLSKIPNGVAIYDIELQPGQGGKMVRSAGSSATIVAKEGRFVQIKLPSGEIRKINKNCFASLGQVSNITHSAQRIGKAGRVRHMGIRPSVRGKAMSPAAHPHGGGEGVNPIGLKYPKTPWGKIA</sequence>
<comment type="caution">
    <text evidence="8">The sequence shown here is derived from an EMBL/GenBank/DDBJ whole genome shotgun (WGS) entry which is preliminary data.</text>
</comment>
<evidence type="ECO:0000256" key="4">
    <source>
        <dbReference type="ARBA" id="ARBA00035459"/>
    </source>
</evidence>
<evidence type="ECO:0000256" key="5">
    <source>
        <dbReference type="SAM" id="MobiDB-lite"/>
    </source>
</evidence>
<dbReference type="InterPro" id="IPR022669">
    <property type="entry name" value="Ribosomal_uL2_C"/>
</dbReference>
<dbReference type="Pfam" id="PF03947">
    <property type="entry name" value="Ribosomal_L2_C"/>
    <property type="match status" value="1"/>
</dbReference>
<dbReference type="GO" id="GO:0002181">
    <property type="term" value="P:cytoplasmic translation"/>
    <property type="evidence" value="ECO:0007669"/>
    <property type="project" value="TreeGrafter"/>
</dbReference>
<evidence type="ECO:0000256" key="2">
    <source>
        <dbReference type="ARBA" id="ARBA00022980"/>
    </source>
</evidence>
<dbReference type="AlphaFoldDB" id="A0A0G0FKE8"/>
<dbReference type="GO" id="GO:0003735">
    <property type="term" value="F:structural constituent of ribosome"/>
    <property type="evidence" value="ECO:0007669"/>
    <property type="project" value="InterPro"/>
</dbReference>
<keyword evidence="3" id="KW-0687">Ribonucleoprotein</keyword>
<dbReference type="PIRSF" id="PIRSF002158">
    <property type="entry name" value="Ribosomal_L2"/>
    <property type="match status" value="1"/>
</dbReference>
<dbReference type="Gene3D" id="2.30.30.30">
    <property type="match status" value="1"/>
</dbReference>
<evidence type="ECO:0000313" key="9">
    <source>
        <dbReference type="Proteomes" id="UP000034508"/>
    </source>
</evidence>
<dbReference type="SMART" id="SM01383">
    <property type="entry name" value="Ribosomal_L2"/>
    <property type="match status" value="1"/>
</dbReference>
<evidence type="ECO:0000256" key="1">
    <source>
        <dbReference type="ARBA" id="ARBA00005636"/>
    </source>
</evidence>
<dbReference type="Pfam" id="PF00181">
    <property type="entry name" value="Ribosomal_L2_N"/>
    <property type="match status" value="1"/>
</dbReference>
<dbReference type="InterPro" id="IPR008991">
    <property type="entry name" value="Translation_prot_SH3-like_sf"/>
</dbReference>
<evidence type="ECO:0000256" key="3">
    <source>
        <dbReference type="ARBA" id="ARBA00023274"/>
    </source>
</evidence>
<dbReference type="GO" id="GO:0003723">
    <property type="term" value="F:RNA binding"/>
    <property type="evidence" value="ECO:0007669"/>
    <property type="project" value="InterPro"/>
</dbReference>
<dbReference type="SUPFAM" id="SSF50249">
    <property type="entry name" value="Nucleic acid-binding proteins"/>
    <property type="match status" value="1"/>
</dbReference>
<dbReference type="SMART" id="SM01382">
    <property type="entry name" value="Ribosomal_L2_C"/>
    <property type="match status" value="1"/>
</dbReference>
<dbReference type="FunFam" id="2.30.30.30:FF:000001">
    <property type="entry name" value="50S ribosomal protein L2"/>
    <property type="match status" value="1"/>
</dbReference>
<dbReference type="PATRIC" id="fig|1618331.3.peg.479"/>
<gene>
    <name evidence="8" type="ORF">US31_C0007G0003</name>
</gene>
<dbReference type="GO" id="GO:0016740">
    <property type="term" value="F:transferase activity"/>
    <property type="evidence" value="ECO:0007669"/>
    <property type="project" value="InterPro"/>
</dbReference>
<evidence type="ECO:0000313" key="8">
    <source>
        <dbReference type="EMBL" id="KKQ18197.1"/>
    </source>
</evidence>
<feature type="region of interest" description="Disordered" evidence="5">
    <location>
        <begin position="32"/>
        <end position="55"/>
    </location>
</feature>
<dbReference type="GO" id="GO:0015934">
    <property type="term" value="C:large ribosomal subunit"/>
    <property type="evidence" value="ECO:0007669"/>
    <property type="project" value="InterPro"/>
</dbReference>